<feature type="transmembrane region" description="Helical" evidence="4">
    <location>
        <begin position="319"/>
        <end position="340"/>
    </location>
</feature>
<evidence type="ECO:0000259" key="5">
    <source>
        <dbReference type="PROSITE" id="PS50885"/>
    </source>
</evidence>
<dbReference type="Proteomes" id="UP001527057">
    <property type="component" value="Unassembled WGS sequence"/>
</dbReference>
<dbReference type="GO" id="GO:0007165">
    <property type="term" value="P:signal transduction"/>
    <property type="evidence" value="ECO:0007669"/>
    <property type="project" value="InterPro"/>
</dbReference>
<dbReference type="EMBL" id="JAMDMH010000038">
    <property type="protein sequence ID" value="MCY9577177.1"/>
    <property type="molecule type" value="Genomic_DNA"/>
</dbReference>
<evidence type="ECO:0000313" key="8">
    <source>
        <dbReference type="Proteomes" id="UP000177709"/>
    </source>
</evidence>
<dbReference type="Proteomes" id="UP000177709">
    <property type="component" value="Chromosome"/>
</dbReference>
<dbReference type="SUPFAM" id="SSF58104">
    <property type="entry name" value="Methyl-accepting chemotaxis protein (MCP) signaling domain"/>
    <property type="match status" value="1"/>
</dbReference>
<reference evidence="6 8" key="1">
    <citation type="submission" date="2016-10" db="EMBL/GenBank/DDBJ databases">
        <title>Whole genome sequence of hyper active fibrinolysis bacterium Bacillus pumilus strain VV3 isolated from fermented rice.</title>
        <authorList>
            <person name="Mariadas V.A."/>
            <person name="Vijayaraghavan P."/>
            <person name="Dhandapani V."/>
        </authorList>
    </citation>
    <scope>NUCLEOTIDE SEQUENCE [LARGE SCALE GENOMIC DNA]</scope>
    <source>
        <strain evidence="6 8">VV3</strain>
    </source>
</reference>
<comment type="subcellular location">
    <subcellularLocation>
        <location evidence="1">Cell membrane</location>
    </subcellularLocation>
</comment>
<gene>
    <name evidence="6" type="ORF">BK049_08160</name>
    <name evidence="7" type="ORF">M5W27_15460</name>
</gene>
<evidence type="ECO:0000313" key="6">
    <source>
        <dbReference type="EMBL" id="AOZ88658.1"/>
    </source>
</evidence>
<reference evidence="7 9" key="2">
    <citation type="submission" date="2022-05" db="EMBL/GenBank/DDBJ databases">
        <title>Genome Sequencing of Bee-Associated Microbes.</title>
        <authorList>
            <person name="Dunlap C."/>
        </authorList>
    </citation>
    <scope>NUCLEOTIDE SEQUENCE [LARGE SCALE GENOMIC DNA]</scope>
    <source>
        <strain evidence="7 9">CBP-1093</strain>
    </source>
</reference>
<name>A0AAC9NCA0_9BACI</name>
<evidence type="ECO:0000313" key="7">
    <source>
        <dbReference type="EMBL" id="MCY9577177.1"/>
    </source>
</evidence>
<dbReference type="Gene3D" id="6.10.340.10">
    <property type="match status" value="1"/>
</dbReference>
<sequence>MKGKKITLRKQFLIKVLSILFIIAIISGLAQLYYMKEQIVKQSHIQATAVANTMIRGLEQTDLATSTIENQIDSKLVSYASHIGTLLKGKKAKEIKQDELNRIKKKLGLAGISILKETPDDFVAIQSTQKAEIGFSFKEYGYFEVGKLLMSGKLPEVPGATYTNPYTLVLPIAKSASHTDQSKFFKYAYYYEEGTDFIINPFIEANEVNHYMENVGPDTEIKKLVKDSEFVEEIGVLNPKVIANPSLEKQIYPPLKKIEAGNFKFATEKDTQMLTQSNLKTQTLIETVKDKKLYKMFIPLNENRVIYIALDYNKMSGPLYRYSIILIISGLASLVVLFLLTARFFNRIYENIQKIEKQIASLKEGDLTVKSEIKDGSELEVLSKSTNRMVDKLNKLITDTREQANKTQRLSVMLESEASNSVEKMYTLSTESTIKSREQLNEIMNFLDEIGTFMKNAPQQGNVKEILDKVDELKKIAKDKTAATTDMTITLSDLIQSLHEQASELSDISRSLLDYMGKFKL</sequence>
<dbReference type="PANTHER" id="PTHR32089">
    <property type="entry name" value="METHYL-ACCEPTING CHEMOTAXIS PROTEIN MCPB"/>
    <property type="match status" value="1"/>
</dbReference>
<feature type="domain" description="HAMP" evidence="5">
    <location>
        <begin position="346"/>
        <end position="398"/>
    </location>
</feature>
<keyword evidence="4" id="KW-0812">Transmembrane</keyword>
<feature type="transmembrane region" description="Helical" evidence="4">
    <location>
        <begin position="12"/>
        <end position="34"/>
    </location>
</feature>
<dbReference type="SMART" id="SM00304">
    <property type="entry name" value="HAMP"/>
    <property type="match status" value="1"/>
</dbReference>
<proteinExistence type="predicted"/>
<dbReference type="KEGG" id="bxi:BK049_08160"/>
<organism evidence="6 8">
    <name type="scientific">Bacillus xiamenensis</name>
    <dbReference type="NCBI Taxonomy" id="1178537"/>
    <lineage>
        <taxon>Bacteria</taxon>
        <taxon>Bacillati</taxon>
        <taxon>Bacillota</taxon>
        <taxon>Bacilli</taxon>
        <taxon>Bacillales</taxon>
        <taxon>Bacillaceae</taxon>
        <taxon>Bacillus</taxon>
    </lineage>
</organism>
<evidence type="ECO:0000256" key="4">
    <source>
        <dbReference type="SAM" id="Phobius"/>
    </source>
</evidence>
<dbReference type="EMBL" id="CP017786">
    <property type="protein sequence ID" value="AOZ88658.1"/>
    <property type="molecule type" value="Genomic_DNA"/>
</dbReference>
<evidence type="ECO:0000313" key="9">
    <source>
        <dbReference type="Proteomes" id="UP001527057"/>
    </source>
</evidence>
<keyword evidence="9" id="KW-1185">Reference proteome</keyword>
<evidence type="ECO:0000256" key="2">
    <source>
        <dbReference type="ARBA" id="ARBA00022475"/>
    </source>
</evidence>
<protein>
    <submittedName>
        <fullName evidence="6">HAMP domain-containing protein</fullName>
    </submittedName>
    <submittedName>
        <fullName evidence="7">Methyl-accepting chemotaxis protein</fullName>
    </submittedName>
</protein>
<evidence type="ECO:0000256" key="1">
    <source>
        <dbReference type="ARBA" id="ARBA00004236"/>
    </source>
</evidence>
<dbReference type="InterPro" id="IPR003660">
    <property type="entry name" value="HAMP_dom"/>
</dbReference>
<dbReference type="PROSITE" id="PS50885">
    <property type="entry name" value="HAMP"/>
    <property type="match status" value="1"/>
</dbReference>
<accession>A0AAC9NCA0</accession>
<keyword evidence="4" id="KW-1133">Transmembrane helix</keyword>
<dbReference type="PANTHER" id="PTHR32089:SF112">
    <property type="entry name" value="LYSOZYME-LIKE PROTEIN-RELATED"/>
    <property type="match status" value="1"/>
</dbReference>
<dbReference type="RefSeq" id="WP_008360312.1">
    <property type="nucleotide sequence ID" value="NZ_AMSH01000051.1"/>
</dbReference>
<dbReference type="AlphaFoldDB" id="A0AAC9NCA0"/>
<keyword evidence="3 4" id="KW-0472">Membrane</keyword>
<keyword evidence="2" id="KW-1003">Cell membrane</keyword>
<evidence type="ECO:0000256" key="3">
    <source>
        <dbReference type="ARBA" id="ARBA00023136"/>
    </source>
</evidence>
<dbReference type="CDD" id="cd06225">
    <property type="entry name" value="HAMP"/>
    <property type="match status" value="1"/>
</dbReference>
<dbReference type="GO" id="GO:0005886">
    <property type="term" value="C:plasma membrane"/>
    <property type="evidence" value="ECO:0007669"/>
    <property type="project" value="UniProtKB-SubCell"/>
</dbReference>